<reference evidence="4 5" key="1">
    <citation type="submission" date="2019-11" db="EMBL/GenBank/DDBJ databases">
        <authorList>
            <person name="Holert J."/>
        </authorList>
    </citation>
    <scope>NUCLEOTIDE SEQUENCE [LARGE SCALE GENOMIC DNA]</scope>
    <source>
        <strain evidence="2">BC3_2A</strain>
        <strain evidence="1">SB11_1A</strain>
    </source>
</reference>
<dbReference type="EMBL" id="CACSIK010000003">
    <property type="protein sequence ID" value="CAA0111004.1"/>
    <property type="molecule type" value="Genomic_DNA"/>
</dbReference>
<dbReference type="OrthoDB" id="9934054at2"/>
<protein>
    <submittedName>
        <fullName evidence="1">Uncharacterized protein</fullName>
    </submittedName>
</protein>
<evidence type="ECO:0000313" key="2">
    <source>
        <dbReference type="EMBL" id="CAA0118400.1"/>
    </source>
</evidence>
<accession>A0A5S9Q1I2</accession>
<dbReference type="Proteomes" id="UP000439591">
    <property type="component" value="Unassembled WGS sequence"/>
</dbReference>
<proteinExistence type="predicted"/>
<gene>
    <name evidence="1" type="ORF">IHBHHGIJ_03255</name>
    <name evidence="2" type="ORF">KFEGEMFD_03468</name>
    <name evidence="3" type="ORF">KFEGEMFD_04000</name>
</gene>
<dbReference type="AlphaFoldDB" id="A0A5S9Q1I2"/>
<keyword evidence="4" id="KW-1185">Reference proteome</keyword>
<name>A0A5S9Q1I2_9GAMM</name>
<evidence type="ECO:0000313" key="5">
    <source>
        <dbReference type="Proteomes" id="UP000439591"/>
    </source>
</evidence>
<organism evidence="1 4">
    <name type="scientific">Zhongshania aliphaticivorans</name>
    <dbReference type="NCBI Taxonomy" id="1470434"/>
    <lineage>
        <taxon>Bacteria</taxon>
        <taxon>Pseudomonadati</taxon>
        <taxon>Pseudomonadota</taxon>
        <taxon>Gammaproteobacteria</taxon>
        <taxon>Cellvibrionales</taxon>
        <taxon>Spongiibacteraceae</taxon>
        <taxon>Zhongshania</taxon>
    </lineage>
</organism>
<evidence type="ECO:0000313" key="3">
    <source>
        <dbReference type="EMBL" id="CAA0122423.1"/>
    </source>
</evidence>
<sequence length="70" mass="8332">MKNRLDQVKARLMLRIAGFIGQQHESAWKRLLARWAQRLNLARYGRQPLSFLDEEESIDLMDYEAEDNPE</sequence>
<dbReference type="Proteomes" id="UP000435877">
    <property type="component" value="Unassembled WGS sequence"/>
</dbReference>
<dbReference type="EMBL" id="CACSIM010000006">
    <property type="protein sequence ID" value="CAA0118400.1"/>
    <property type="molecule type" value="Genomic_DNA"/>
</dbReference>
<evidence type="ECO:0000313" key="4">
    <source>
        <dbReference type="Proteomes" id="UP000435877"/>
    </source>
</evidence>
<dbReference type="EMBL" id="CACSIM010000008">
    <property type="protein sequence ID" value="CAA0122423.1"/>
    <property type="molecule type" value="Genomic_DNA"/>
</dbReference>
<dbReference type="RefSeq" id="WP_159270006.1">
    <property type="nucleotide sequence ID" value="NZ_CACSIK010000003.1"/>
</dbReference>
<evidence type="ECO:0000313" key="1">
    <source>
        <dbReference type="EMBL" id="CAA0111004.1"/>
    </source>
</evidence>